<dbReference type="Proteomes" id="UP000054282">
    <property type="component" value="Unassembled WGS sequence"/>
</dbReference>
<evidence type="ECO:0000313" key="2">
    <source>
        <dbReference type="EMBL" id="KOB84722.1"/>
    </source>
</evidence>
<feature type="region of interest" description="Disordered" evidence="1">
    <location>
        <begin position="410"/>
        <end position="431"/>
    </location>
</feature>
<gene>
    <name evidence="2" type="ORF">PFDG_00037</name>
</gene>
<feature type="compositionally biased region" description="Low complexity" evidence="1">
    <location>
        <begin position="411"/>
        <end position="431"/>
    </location>
</feature>
<dbReference type="OMA" id="CECFFLV"/>
<reference evidence="3" key="2">
    <citation type="submission" date="2006-09" db="EMBL/GenBank/DDBJ databases">
        <title>The genome sequence of Plasmodium falciparum Dd2.</title>
        <authorList>
            <consortium name="The Broad Institute Genome Sequencing Platform"/>
            <person name="Birren B."/>
            <person name="Lander E."/>
            <person name="Galagan J."/>
            <person name="Nusbaum C."/>
            <person name="Devon K."/>
            <person name="Henn M."/>
            <person name="Jaffe D."/>
            <person name="Butler J."/>
            <person name="Alvarez P."/>
            <person name="Gnerre S."/>
            <person name="Grabherr M."/>
            <person name="Kleber M."/>
            <person name="Mauceli E."/>
            <person name="Brockman W."/>
            <person name="MacCallum I.A."/>
            <person name="Rounsley S."/>
            <person name="Young S."/>
            <person name="LaButti K."/>
            <person name="Pushparaj V."/>
            <person name="DeCaprio D."/>
            <person name="Crawford M."/>
            <person name="Koehrsen M."/>
            <person name="Engels R."/>
            <person name="Montgomery P."/>
            <person name="Pearson M."/>
            <person name="Howarth C."/>
            <person name="Larson L."/>
            <person name="Luoma S."/>
            <person name="White J."/>
            <person name="Kodira C."/>
            <person name="Zeng Q."/>
            <person name="O'Leary S."/>
            <person name="Yandava C."/>
            <person name="Alvarado L."/>
            <person name="Wirth D."/>
            <person name="Volkman S."/>
            <person name="Hartl D."/>
        </authorList>
    </citation>
    <scope>NUCLEOTIDE SEQUENCE [LARGE SCALE GENOMIC DNA]</scope>
</reference>
<sequence length="1075" mass="128987">MVSSLEGTYINIERFICHCSNNFYFLKSGSIYYNGDRRFINCDNVIIKEKQICKNKKRKTSTCYNNNNNNDDDKLSCENHINEDIIVNHNVCNNNNMLHNIEDKHLKYEYIQEKMYELIKGNGCEKDKILMILDFICNDKFKNKNDFLLFSTHLLMLSELYKDIIIINENIYNNSHIINYIKECINFMIISKKYSSLNSLFKYFNLLCIFHINEIRLIQKIFYLILCNKQFNDIQEKVIYSYYIIQHLYNNHIFNKFISNLLTNKLLLRINFVRFLQTQKDIKNNFLIFLYYIIHSLNNNTTNDIIIQMYVTYYNNMLQKNIQSFKNIVNLNLINQLYYILLISQYYDLDLNMLIKKNIQTYLPFLNIYEIILACTNLLLNFTKNDKILLYMIPYDESRKSKNQLMESKKNNNINDNNNNNNNIHISNNSENGKTTPFKKYYHNFLSMKYLCDSIIRSSDNYISSCNYNHNNEYIYMFLVLSSYCHFTLYLNWWADTTIYFKLKKKKKKKKKVLRSRLPYVFHLQEKIAHILDIILYNSSYSNESYIQTMGYQRDYLNNVNINNKKNKYIYNNTCNDTCNDIYNNTCNDTCNDIYNNTCNDTCNDTCNNTCNNIFNNIFNNVQEKFIGQDQTYGQLNENNPEQNNILSKCNNKKNRNIQNNLQYENTCSTPEQINYHNSLIKCKANIVDIKYVTYIFKSFLRISLFNPGHLKNKKNFIQLLENSFINYVNRYIYNYQKEDKNFNEINDTNHLIKRKETRGINGSSHNNVSIDNQKINVTYNMYDDKNSNLLYKEPFHFNIYDNDLSLYELSSICECFFLVEYIHSQDFQNINNIKVVKKKKNIQNNNAHRVEKEKCVIFNSDDIFEKTLYIFLDKMNRFVCNKKLNLTTSNEDYIKNVLLEKFLNQGDIFFNYYLLLRLLLPLLFSASHDHYILLSKRLIVHILSLIFHKKMKEQINKGIKNNILHITNVINDYMKWENSFIYINNQRRIRKQTKTKMNLLDFIYTGEFIRPSFILILIINELKNYDDMFDQFIQNIFKNDANIKENKKDLTNYIDKMYKKMYALVIKKGKEGLL</sequence>
<dbReference type="AlphaFoldDB" id="A0A0L7LVQ1"/>
<dbReference type="OrthoDB" id="378111at2759"/>
<protein>
    <submittedName>
        <fullName evidence="2">Uncharacterized protein</fullName>
    </submittedName>
</protein>
<evidence type="ECO:0000313" key="3">
    <source>
        <dbReference type="Proteomes" id="UP000054282"/>
    </source>
</evidence>
<name>A0A0L7LVQ1_PLAF4</name>
<organism evidence="2 3">
    <name type="scientific">Plasmodium falciparum (isolate Dd2)</name>
    <dbReference type="NCBI Taxonomy" id="57267"/>
    <lineage>
        <taxon>Eukaryota</taxon>
        <taxon>Sar</taxon>
        <taxon>Alveolata</taxon>
        <taxon>Apicomplexa</taxon>
        <taxon>Aconoidasida</taxon>
        <taxon>Haemosporida</taxon>
        <taxon>Plasmodiidae</taxon>
        <taxon>Plasmodium</taxon>
        <taxon>Plasmodium (Laverania)</taxon>
    </lineage>
</organism>
<proteinExistence type="predicted"/>
<reference evidence="3" key="1">
    <citation type="submission" date="2006-09" db="EMBL/GenBank/DDBJ databases">
        <title>Annotation of Plasmodium falciparum Dd2.</title>
        <authorList>
            <consortium name="The Broad Institute Genome Sequencing Platform"/>
            <person name="Volkman S.K."/>
            <person name="Neafsey D.E."/>
            <person name="Dash A.P."/>
            <person name="Chitnis C.E."/>
            <person name="Hartl D.L."/>
            <person name="Young S.K."/>
            <person name="Zeng Q."/>
            <person name="Koehrsen M."/>
            <person name="Alvarado L."/>
            <person name="Berlin A."/>
            <person name="Borenstein D."/>
            <person name="Chapman S.B."/>
            <person name="Chen Z."/>
            <person name="Engels R."/>
            <person name="Freedman E."/>
            <person name="Gellesch M."/>
            <person name="Goldberg J."/>
            <person name="Griggs A."/>
            <person name="Gujja S."/>
            <person name="Heilman E.R."/>
            <person name="Heiman D.I."/>
            <person name="Howarth C."/>
            <person name="Jen D."/>
            <person name="Larson L."/>
            <person name="Mehta T."/>
            <person name="Neiman D."/>
            <person name="Park D."/>
            <person name="Pearson M."/>
            <person name="Roberts A."/>
            <person name="Saif S."/>
            <person name="Shea T."/>
            <person name="Shenoy N."/>
            <person name="Sisk P."/>
            <person name="Stolte C."/>
            <person name="Sykes S."/>
            <person name="Walk T."/>
            <person name="White J."/>
            <person name="Yandava C."/>
            <person name="Haas B."/>
            <person name="Henn M.R."/>
            <person name="Nusbaum C."/>
            <person name="Birren B."/>
        </authorList>
    </citation>
    <scope>NUCLEOTIDE SEQUENCE [LARGE SCALE GENOMIC DNA]</scope>
</reference>
<dbReference type="EMBL" id="DS016060">
    <property type="protein sequence ID" value="KOB84722.1"/>
    <property type="molecule type" value="Genomic_DNA"/>
</dbReference>
<accession>A0A0L7LVQ1</accession>
<evidence type="ECO:0000256" key="1">
    <source>
        <dbReference type="SAM" id="MobiDB-lite"/>
    </source>
</evidence>
<dbReference type="KEGG" id="pfd:PFDG_00037"/>